<dbReference type="InterPro" id="IPR029058">
    <property type="entry name" value="AB_hydrolase_fold"/>
</dbReference>
<dbReference type="Proteomes" id="UP000034680">
    <property type="component" value="Unassembled WGS sequence"/>
</dbReference>
<keyword evidence="1" id="KW-0732">Signal</keyword>
<proteinExistence type="predicted"/>
<feature type="chain" id="PRO_5002545129" evidence="1">
    <location>
        <begin position="24"/>
        <end position="396"/>
    </location>
</feature>
<protein>
    <submittedName>
        <fullName evidence="2">Uncharacterized protein</fullName>
    </submittedName>
</protein>
<dbReference type="PANTHER" id="PTHR43194:SF4">
    <property type="entry name" value="AB HYDROLASE-1 DOMAIN-CONTAINING PROTEIN"/>
    <property type="match status" value="1"/>
</dbReference>
<dbReference type="CDD" id="cd12809">
    <property type="entry name" value="Esterase_713_like-2"/>
    <property type="match status" value="1"/>
</dbReference>
<dbReference type="AlphaFoldDB" id="A0A0G2H3W5"/>
<sequence>MHGSLSCGSLLAWAAFGASLTLASNSTCIGINAVKPECKPAEPPYHRDVFFIGGEYVASGASYIISDQMYVEKLTSTSGSDKPFPVVFISAGLPSGNAWLNTPDNRKGWASYFLEKGYQVYIVDITANGRSAQNDVGKYPLRLGSTVSIHENGFTAPENLNAYPQSQGHDKWPGNGTKGDPVFDAFFASTVPLTSNSTAQELSMRAAGCKLLSLIGQSYLVGHSAGATYSALMSDECPGKVRATINLEPGNIPFQSLIGNSTVSGVGRTRSRPWGLTNSPLTYEPPVVNVTEDLVTVEVGEDTPALRSCFLQSNATAVRSLPQIAKVPYVMFTAANSPHITYDHCFVSYLHQAGVMDVTWVKFGDLGLKGNGHFFFLEENNMELAAVVEQEIASRS</sequence>
<evidence type="ECO:0000256" key="1">
    <source>
        <dbReference type="SAM" id="SignalP"/>
    </source>
</evidence>
<name>A0A0G2H3W5_9PEZI</name>
<accession>A0A0G2H3W5</accession>
<dbReference type="PANTHER" id="PTHR43194">
    <property type="entry name" value="HYDROLASE ALPHA/BETA FOLD FAMILY"/>
    <property type="match status" value="1"/>
</dbReference>
<keyword evidence="3" id="KW-1185">Reference proteome</keyword>
<dbReference type="Gene3D" id="3.40.50.1820">
    <property type="entry name" value="alpha/beta hydrolase"/>
    <property type="match status" value="1"/>
</dbReference>
<organism evidence="2 3">
    <name type="scientific">Diaporthe ampelina</name>
    <dbReference type="NCBI Taxonomy" id="1214573"/>
    <lineage>
        <taxon>Eukaryota</taxon>
        <taxon>Fungi</taxon>
        <taxon>Dikarya</taxon>
        <taxon>Ascomycota</taxon>
        <taxon>Pezizomycotina</taxon>
        <taxon>Sordariomycetes</taxon>
        <taxon>Sordariomycetidae</taxon>
        <taxon>Diaporthales</taxon>
        <taxon>Diaporthaceae</taxon>
        <taxon>Diaporthe</taxon>
    </lineage>
</organism>
<comment type="caution">
    <text evidence="2">The sequence shown here is derived from an EMBL/GenBank/DDBJ whole genome shotgun (WGS) entry which is preliminary data.</text>
</comment>
<dbReference type="InterPro" id="IPR050228">
    <property type="entry name" value="Carboxylesterase_BioH"/>
</dbReference>
<gene>
    <name evidence="2" type="ORF">UCDDA912_g10119</name>
</gene>
<reference evidence="2 3" key="2">
    <citation type="submission" date="2015-05" db="EMBL/GenBank/DDBJ databases">
        <authorList>
            <person name="Morales-Cruz A."/>
            <person name="Amrine K.C."/>
            <person name="Cantu D."/>
        </authorList>
    </citation>
    <scope>NUCLEOTIDE SEQUENCE [LARGE SCALE GENOMIC DNA]</scope>
    <source>
        <strain evidence="2">DA912</strain>
    </source>
</reference>
<feature type="signal peptide" evidence="1">
    <location>
        <begin position="1"/>
        <end position="23"/>
    </location>
</feature>
<dbReference type="EMBL" id="LCUC01000573">
    <property type="protein sequence ID" value="KKY29943.1"/>
    <property type="molecule type" value="Genomic_DNA"/>
</dbReference>
<reference evidence="2 3" key="1">
    <citation type="submission" date="2015-05" db="EMBL/GenBank/DDBJ databases">
        <title>Distinctive expansion of gene families associated with plant cell wall degradation and secondary metabolism in the genomes of grapevine trunk pathogens.</title>
        <authorList>
            <person name="Lawrence D.P."/>
            <person name="Travadon R."/>
            <person name="Rolshausen P.E."/>
            <person name="Baumgartner K."/>
        </authorList>
    </citation>
    <scope>NUCLEOTIDE SEQUENCE [LARGE SCALE GENOMIC DNA]</scope>
    <source>
        <strain evidence="2">DA912</strain>
    </source>
</reference>
<dbReference type="SUPFAM" id="SSF53474">
    <property type="entry name" value="alpha/beta-Hydrolases"/>
    <property type="match status" value="1"/>
</dbReference>
<evidence type="ECO:0000313" key="2">
    <source>
        <dbReference type="EMBL" id="KKY29943.1"/>
    </source>
</evidence>
<evidence type="ECO:0000313" key="3">
    <source>
        <dbReference type="Proteomes" id="UP000034680"/>
    </source>
</evidence>
<dbReference type="OrthoDB" id="9978720at2759"/>